<dbReference type="Proteomes" id="UP000030748">
    <property type="component" value="Unassembled WGS sequence"/>
</dbReference>
<gene>
    <name evidence="4" type="ORF">MIMGU_mgv1a0228831mg</name>
</gene>
<evidence type="ECO:0000256" key="2">
    <source>
        <dbReference type="ARBA" id="ARBA00022679"/>
    </source>
</evidence>
<feature type="non-terminal residue" evidence="4">
    <location>
        <position position="1"/>
    </location>
</feature>
<dbReference type="STRING" id="4155.A0A022RTM6"/>
<evidence type="ECO:0000313" key="5">
    <source>
        <dbReference type="Proteomes" id="UP000030748"/>
    </source>
</evidence>
<name>A0A022RTM6_ERYGU</name>
<accession>A0A022RTM6</accession>
<dbReference type="AlphaFoldDB" id="A0A022RTM6"/>
<sequence>ATSFKCGGIAIGVCISHRIADAATLSSFITHWSATARRDQPNLISPLFNSALLFPPQNTPDFKPNFSSLSVQKPLSPKFTTKRFTFTKSSIDSLKSIVTEYSPKILHPSRIEVVTAFLWSRCAAAKGLGGTHRSLAFHPVNLRGKIPSLTEYSFGNIFQMVSAESDGGGTADWVTLVAKLRAAFGRIDSDYVQRLMGEKGFEIGKENFLEISKLLGLGGNIDVLRFSSYCRFAMKEADFGWGRPVWASIGSYANKDNVFLFESLEFCGGIEAWIVLDARVMERLQRDFELQRFTSSCFAW</sequence>
<evidence type="ECO:0000256" key="1">
    <source>
        <dbReference type="ARBA" id="ARBA00009861"/>
    </source>
</evidence>
<dbReference type="GO" id="GO:0016746">
    <property type="term" value="F:acyltransferase activity"/>
    <property type="evidence" value="ECO:0007669"/>
    <property type="project" value="UniProtKB-KW"/>
</dbReference>
<protein>
    <submittedName>
        <fullName evidence="4">Uncharacterized protein</fullName>
    </submittedName>
</protein>
<dbReference type="PANTHER" id="PTHR31623">
    <property type="entry name" value="F21J9.9"/>
    <property type="match status" value="1"/>
</dbReference>
<dbReference type="eggNOG" id="ENOG502SHC0">
    <property type="taxonomic scope" value="Eukaryota"/>
</dbReference>
<evidence type="ECO:0000313" key="4">
    <source>
        <dbReference type="EMBL" id="EYU43073.1"/>
    </source>
</evidence>
<dbReference type="Pfam" id="PF02458">
    <property type="entry name" value="Transferase"/>
    <property type="match status" value="1"/>
</dbReference>
<reference evidence="4 5" key="1">
    <citation type="journal article" date="2013" name="Proc. Natl. Acad. Sci. U.S.A.">
        <title>Fine-scale variation in meiotic recombination in Mimulus inferred from population shotgun sequencing.</title>
        <authorList>
            <person name="Hellsten U."/>
            <person name="Wright K.M."/>
            <person name="Jenkins J."/>
            <person name="Shu S."/>
            <person name="Yuan Y."/>
            <person name="Wessler S.R."/>
            <person name="Schmutz J."/>
            <person name="Willis J.H."/>
            <person name="Rokhsar D.S."/>
        </authorList>
    </citation>
    <scope>NUCLEOTIDE SEQUENCE [LARGE SCALE GENOMIC DNA]</scope>
    <source>
        <strain evidence="5">cv. DUN x IM62</strain>
    </source>
</reference>
<dbReference type="EMBL" id="KI630265">
    <property type="protein sequence ID" value="EYU43073.1"/>
    <property type="molecule type" value="Genomic_DNA"/>
</dbReference>
<keyword evidence="2" id="KW-0808">Transferase</keyword>
<comment type="similarity">
    <text evidence="1">Belongs to the plant acyltransferase family.</text>
</comment>
<keyword evidence="5" id="KW-1185">Reference proteome</keyword>
<keyword evidence="3" id="KW-0012">Acyltransferase</keyword>
<proteinExistence type="inferred from homology"/>
<dbReference type="InterPro" id="IPR023213">
    <property type="entry name" value="CAT-like_dom_sf"/>
</dbReference>
<dbReference type="Gene3D" id="3.30.559.10">
    <property type="entry name" value="Chloramphenicol acetyltransferase-like domain"/>
    <property type="match status" value="2"/>
</dbReference>
<evidence type="ECO:0000256" key="3">
    <source>
        <dbReference type="ARBA" id="ARBA00023315"/>
    </source>
</evidence>
<dbReference type="PANTHER" id="PTHR31623:SF105">
    <property type="entry name" value="VINORINE SYNTHASE-LIKE"/>
    <property type="match status" value="1"/>
</dbReference>
<organism evidence="4 5">
    <name type="scientific">Erythranthe guttata</name>
    <name type="common">Yellow monkey flower</name>
    <name type="synonym">Mimulus guttatus</name>
    <dbReference type="NCBI Taxonomy" id="4155"/>
    <lineage>
        <taxon>Eukaryota</taxon>
        <taxon>Viridiplantae</taxon>
        <taxon>Streptophyta</taxon>
        <taxon>Embryophyta</taxon>
        <taxon>Tracheophyta</taxon>
        <taxon>Spermatophyta</taxon>
        <taxon>Magnoliopsida</taxon>
        <taxon>eudicotyledons</taxon>
        <taxon>Gunneridae</taxon>
        <taxon>Pentapetalae</taxon>
        <taxon>asterids</taxon>
        <taxon>lamiids</taxon>
        <taxon>Lamiales</taxon>
        <taxon>Phrymaceae</taxon>
        <taxon>Erythranthe</taxon>
    </lineage>
</organism>